<evidence type="ECO:0000259" key="8">
    <source>
        <dbReference type="PROSITE" id="PS52027"/>
    </source>
</evidence>
<evidence type="ECO:0000256" key="6">
    <source>
        <dbReference type="PROSITE-ProRule" id="PRU01371"/>
    </source>
</evidence>
<organism evidence="9">
    <name type="scientific">Homalodisca liturata</name>
    <dbReference type="NCBI Taxonomy" id="320908"/>
    <lineage>
        <taxon>Eukaryota</taxon>
        <taxon>Metazoa</taxon>
        <taxon>Ecdysozoa</taxon>
        <taxon>Arthropoda</taxon>
        <taxon>Hexapoda</taxon>
        <taxon>Insecta</taxon>
        <taxon>Pterygota</taxon>
        <taxon>Neoptera</taxon>
        <taxon>Paraneoptera</taxon>
        <taxon>Hemiptera</taxon>
        <taxon>Auchenorrhyncha</taxon>
        <taxon>Membracoidea</taxon>
        <taxon>Cicadellidae</taxon>
        <taxon>Cicadellinae</taxon>
        <taxon>Proconiini</taxon>
        <taxon>Homalodisca</taxon>
    </lineage>
</organism>
<dbReference type="EMBL" id="GECU01030548">
    <property type="protein sequence ID" value="JAS77158.1"/>
    <property type="molecule type" value="Transcribed_RNA"/>
</dbReference>
<accession>A0A1B6HR55</accession>
<feature type="region of interest" description="Disordered" evidence="7">
    <location>
        <begin position="360"/>
        <end position="388"/>
    </location>
</feature>
<feature type="region of interest" description="Disordered" evidence="7">
    <location>
        <begin position="1"/>
        <end position="54"/>
    </location>
</feature>
<feature type="domain" description="C2HC/C3H-type" evidence="8">
    <location>
        <begin position="279"/>
        <end position="308"/>
    </location>
</feature>
<evidence type="ECO:0000256" key="5">
    <source>
        <dbReference type="ARBA" id="ARBA00023054"/>
    </source>
</evidence>
<feature type="non-terminal residue" evidence="9">
    <location>
        <position position="1"/>
    </location>
</feature>
<evidence type="ECO:0000256" key="1">
    <source>
        <dbReference type="ARBA" id="ARBA00010843"/>
    </source>
</evidence>
<evidence type="ECO:0000256" key="7">
    <source>
        <dbReference type="SAM" id="MobiDB-lite"/>
    </source>
</evidence>
<dbReference type="AlphaFoldDB" id="A0A1B6HR55"/>
<evidence type="ECO:0000256" key="2">
    <source>
        <dbReference type="ARBA" id="ARBA00022723"/>
    </source>
</evidence>
<dbReference type="Gene3D" id="3.30.160.60">
    <property type="entry name" value="Classic Zinc Finger"/>
    <property type="match status" value="2"/>
</dbReference>
<feature type="region of interest" description="Disordered" evidence="7">
    <location>
        <begin position="408"/>
        <end position="430"/>
    </location>
</feature>
<comment type="similarity">
    <text evidence="1">Belongs to the ZC2HC1 family.</text>
</comment>
<feature type="region of interest" description="Disordered" evidence="7">
    <location>
        <begin position="194"/>
        <end position="275"/>
    </location>
</feature>
<feature type="region of interest" description="Disordered" evidence="7">
    <location>
        <begin position="302"/>
        <end position="347"/>
    </location>
</feature>
<feature type="compositionally biased region" description="Low complexity" evidence="7">
    <location>
        <begin position="251"/>
        <end position="260"/>
    </location>
</feature>
<dbReference type="InterPro" id="IPR049899">
    <property type="entry name" value="Znf_C2HC_C3H"/>
</dbReference>
<proteinExistence type="inferred from homology"/>
<dbReference type="InterPro" id="IPR026104">
    <property type="entry name" value="ZNF_C2HC_dom_1C"/>
</dbReference>
<dbReference type="PANTHER" id="PTHR14649:SF1">
    <property type="entry name" value="ZINC FINGER C2HC DOMAIN-CONTAINING PROTEIN 1C"/>
    <property type="match status" value="1"/>
</dbReference>
<protein>
    <recommendedName>
        <fullName evidence="8">C2HC/C3H-type domain-containing protein</fullName>
    </recommendedName>
</protein>
<reference evidence="9" key="1">
    <citation type="submission" date="2015-11" db="EMBL/GenBank/DDBJ databases">
        <title>De novo transcriptome assembly of four potential Pierce s Disease insect vectors from Arizona vineyards.</title>
        <authorList>
            <person name="Tassone E.E."/>
        </authorList>
    </citation>
    <scope>NUCLEOTIDE SEQUENCE</scope>
</reference>
<feature type="compositionally biased region" description="Basic and acidic residues" evidence="7">
    <location>
        <begin position="25"/>
        <end position="51"/>
    </location>
</feature>
<dbReference type="PROSITE" id="PS52027">
    <property type="entry name" value="ZF_C2HC_C3H"/>
    <property type="match status" value="2"/>
</dbReference>
<feature type="domain" description="C2HC/C3H-type" evidence="8">
    <location>
        <begin position="386"/>
        <end position="415"/>
    </location>
</feature>
<dbReference type="PANTHER" id="PTHR14649">
    <property type="entry name" value="ZINC FINGER C2HC DOMAIN-CONTAINING PROTEIN 1C"/>
    <property type="match status" value="1"/>
</dbReference>
<feature type="compositionally biased region" description="Basic and acidic residues" evidence="7">
    <location>
        <begin position="312"/>
        <end position="324"/>
    </location>
</feature>
<dbReference type="GO" id="GO:0008270">
    <property type="term" value="F:zinc ion binding"/>
    <property type="evidence" value="ECO:0007669"/>
    <property type="project" value="UniProtKB-KW"/>
</dbReference>
<name>A0A1B6HR55_9HEMI</name>
<keyword evidence="2" id="KW-0479">Metal-binding</keyword>
<keyword evidence="3 6" id="KW-0863">Zinc-finger</keyword>
<dbReference type="Pfam" id="PF13913">
    <property type="entry name" value="zf-C2HC_2"/>
    <property type="match status" value="2"/>
</dbReference>
<feature type="compositionally biased region" description="Polar residues" evidence="7">
    <location>
        <begin position="194"/>
        <end position="215"/>
    </location>
</feature>
<evidence type="ECO:0000256" key="3">
    <source>
        <dbReference type="ARBA" id="ARBA00022771"/>
    </source>
</evidence>
<keyword evidence="5" id="KW-0175">Coiled coil</keyword>
<gene>
    <name evidence="9" type="ORF">g.39296</name>
</gene>
<keyword evidence="4" id="KW-0862">Zinc</keyword>
<sequence length="430" mass="47547">ALYEEQARQGYQRIGPGGGKVRQLFQERRGGWDRSHPLEPIPDNRRERGTSLDRGLNTVWKQPLRRARSQARKELYDDLQSSRNDTAPLDQLVFKYNTPSFGDENDYLSRVNDLESSRIFRKLPNIGGATLSDSTDRFKTYIATKQPPVTMAPAKEQKVQSRIPEVSSITKAMSRMSPPSKKPEVRPVVATPNTKLRSSITPPNTTVKQRNSTIPTPTPTAGVRAPPKSTESNTSELKMNRGAVPKPGPRAPSAGVRSGAASGGARSGVREPPAGARSDLVACKTCDRSFAPDRIQAHTEICAKTSRKKRKPFDPSKQRIKGTELEQYSVRKRPSQPPPSLAKSNWRKKHEEFISNIRAAKQAQAHVAKGGKLSDLPPPPPMDTSDLIPCPHCKRKFNEAAAERHIPKCANMLHNKPKPGPPAKGRVSRK</sequence>
<evidence type="ECO:0000256" key="4">
    <source>
        <dbReference type="ARBA" id="ARBA00022833"/>
    </source>
</evidence>
<evidence type="ECO:0000313" key="9">
    <source>
        <dbReference type="EMBL" id="JAS77158.1"/>
    </source>
</evidence>